<sequence>MEERAVRMSATPVLEGPTIDVRVGCHLGFDVGAETPMWMVLEVPELPTQHIVSSQEKHHGAQRFHKFKDLFGNTAWRILTEGGHFSVENDLVVRVSALPDPQYPDLPKTRVEDLPDDVLPFLLPSRYIDSDLLIAQAWDRFGTIQGGWAQVQAICDHLHDVCTYSAGSNSSTTAYQAYQSGLAVCRDFAHMGITFCRALNFPARYAYGYLGDIDVPASAVPMDFHAWFEVWIDGAWRTFDARHNVPRVGRVLIATGRDAADVAFSTTFGAADLSTMRIWADKVSPEMQDRNKPSPEARD</sequence>
<dbReference type="SMART" id="SM00460">
    <property type="entry name" value="TGc"/>
    <property type="match status" value="1"/>
</dbReference>
<accession>A0ABW5P4R5</accession>
<dbReference type="Pfam" id="PF01841">
    <property type="entry name" value="Transglut_core"/>
    <property type="match status" value="1"/>
</dbReference>
<evidence type="ECO:0000313" key="2">
    <source>
        <dbReference type="EMBL" id="MFD2609886.1"/>
    </source>
</evidence>
<dbReference type="PANTHER" id="PTHR33490:SF12">
    <property type="entry name" value="BLL5557 PROTEIN"/>
    <property type="match status" value="1"/>
</dbReference>
<dbReference type="Gene3D" id="3.10.620.30">
    <property type="match status" value="1"/>
</dbReference>
<proteinExistence type="predicted"/>
<dbReference type="EMBL" id="JBHUMK010000047">
    <property type="protein sequence ID" value="MFD2609886.1"/>
    <property type="molecule type" value="Genomic_DNA"/>
</dbReference>
<dbReference type="PANTHER" id="PTHR33490">
    <property type="entry name" value="BLR5614 PROTEIN-RELATED"/>
    <property type="match status" value="1"/>
</dbReference>
<evidence type="ECO:0000259" key="1">
    <source>
        <dbReference type="SMART" id="SM00460"/>
    </source>
</evidence>
<dbReference type="InterPro" id="IPR002931">
    <property type="entry name" value="Transglutaminase-like"/>
</dbReference>
<gene>
    <name evidence="2" type="ORF">ACFSR9_10645</name>
</gene>
<dbReference type="InterPro" id="IPR038765">
    <property type="entry name" value="Papain-like_cys_pep_sf"/>
</dbReference>
<dbReference type="Gene3D" id="2.60.40.2250">
    <property type="match status" value="1"/>
</dbReference>
<dbReference type="SUPFAM" id="SSF54001">
    <property type="entry name" value="Cysteine proteinases"/>
    <property type="match status" value="1"/>
</dbReference>
<keyword evidence="3" id="KW-1185">Reference proteome</keyword>
<dbReference type="RefSeq" id="WP_386845609.1">
    <property type="nucleotide sequence ID" value="NZ_JBHUMK010000047.1"/>
</dbReference>
<reference evidence="3" key="1">
    <citation type="journal article" date="2019" name="Int. J. Syst. Evol. Microbiol.">
        <title>The Global Catalogue of Microorganisms (GCM) 10K type strain sequencing project: providing services to taxonomists for standard genome sequencing and annotation.</title>
        <authorList>
            <consortium name="The Broad Institute Genomics Platform"/>
            <consortium name="The Broad Institute Genome Sequencing Center for Infectious Disease"/>
            <person name="Wu L."/>
            <person name="Ma J."/>
        </authorList>
    </citation>
    <scope>NUCLEOTIDE SEQUENCE [LARGE SCALE GENOMIC DNA]</scope>
    <source>
        <strain evidence="3">KCTC 33842</strain>
    </source>
</reference>
<organism evidence="2 3">
    <name type="scientific">Deinococcus taklimakanensis</name>
    <dbReference type="NCBI Taxonomy" id="536443"/>
    <lineage>
        <taxon>Bacteria</taxon>
        <taxon>Thermotogati</taxon>
        <taxon>Deinococcota</taxon>
        <taxon>Deinococci</taxon>
        <taxon>Deinococcales</taxon>
        <taxon>Deinococcaceae</taxon>
        <taxon>Deinococcus</taxon>
    </lineage>
</organism>
<evidence type="ECO:0000313" key="3">
    <source>
        <dbReference type="Proteomes" id="UP001597475"/>
    </source>
</evidence>
<feature type="domain" description="Transglutaminase-like" evidence="1">
    <location>
        <begin position="177"/>
        <end position="243"/>
    </location>
</feature>
<dbReference type="Proteomes" id="UP001597475">
    <property type="component" value="Unassembled WGS sequence"/>
</dbReference>
<protein>
    <submittedName>
        <fullName evidence="2">Transglutaminase family protein</fullName>
    </submittedName>
</protein>
<comment type="caution">
    <text evidence="2">The sequence shown here is derived from an EMBL/GenBank/DDBJ whole genome shotgun (WGS) entry which is preliminary data.</text>
</comment>
<name>A0ABW5P4R5_9DEIO</name>